<organism evidence="2 3">
    <name type="scientific">Pseudomonas fluorescens</name>
    <dbReference type="NCBI Taxonomy" id="294"/>
    <lineage>
        <taxon>Bacteria</taxon>
        <taxon>Pseudomonadati</taxon>
        <taxon>Pseudomonadota</taxon>
        <taxon>Gammaproteobacteria</taxon>
        <taxon>Pseudomonadales</taxon>
        <taxon>Pseudomonadaceae</taxon>
        <taxon>Pseudomonas</taxon>
    </lineage>
</organism>
<evidence type="ECO:0000313" key="3">
    <source>
        <dbReference type="Proteomes" id="UP000255125"/>
    </source>
</evidence>
<evidence type="ECO:0000313" key="2">
    <source>
        <dbReference type="EMBL" id="SUD31810.1"/>
    </source>
</evidence>
<sequence>MIRARLIVIPVILVLALLLALFTAYAYGGLFGHPRYWNGTIERVAVGQAALIRSLVTEMVADRALPSDSASLARIFAPIDNRLIVEVRQQQEIVWTNANEHFARGMELDTLALVDGRQLLISRYQPPAWNRLFLRWLGQPARWFEPSFDPLTMPFLCFFAIYSLSLLALGLMVRATYLERDVLGLFKQLDQRYNP</sequence>
<feature type="transmembrane region" description="Helical" evidence="1">
    <location>
        <begin position="151"/>
        <end position="173"/>
    </location>
</feature>
<name>A0A379IG38_PSEFL</name>
<accession>A0A379IG38</accession>
<dbReference type="RefSeq" id="WP_115284307.1">
    <property type="nucleotide sequence ID" value="NZ_UGUS01000002.1"/>
</dbReference>
<dbReference type="Proteomes" id="UP000255125">
    <property type="component" value="Unassembled WGS sequence"/>
</dbReference>
<dbReference type="AlphaFoldDB" id="A0A379IG38"/>
<keyword evidence="1" id="KW-0472">Membrane</keyword>
<evidence type="ECO:0008006" key="4">
    <source>
        <dbReference type="Google" id="ProtNLM"/>
    </source>
</evidence>
<gene>
    <name evidence="2" type="ORF">NCTC10392_03748</name>
</gene>
<dbReference type="EMBL" id="UGUS01000002">
    <property type="protein sequence ID" value="SUD31810.1"/>
    <property type="molecule type" value="Genomic_DNA"/>
</dbReference>
<protein>
    <recommendedName>
        <fullName evidence="4">Two-component sensor histidine kinase</fullName>
    </recommendedName>
</protein>
<proteinExistence type="predicted"/>
<keyword evidence="1" id="KW-0812">Transmembrane</keyword>
<reference evidence="2 3" key="1">
    <citation type="submission" date="2018-06" db="EMBL/GenBank/DDBJ databases">
        <authorList>
            <consortium name="Pathogen Informatics"/>
            <person name="Doyle S."/>
        </authorList>
    </citation>
    <scope>NUCLEOTIDE SEQUENCE [LARGE SCALE GENOMIC DNA]</scope>
    <source>
        <strain evidence="2 3">NCTC10392</strain>
    </source>
</reference>
<evidence type="ECO:0000256" key="1">
    <source>
        <dbReference type="SAM" id="Phobius"/>
    </source>
</evidence>
<keyword evidence="1" id="KW-1133">Transmembrane helix</keyword>